<sequence length="261" mass="28047">MPGPQPFRRALLPGTRVVGPKDAGTTTTGITTAQRRHAPASGPAARPGNPGVGEAHRRPHRAGIPRAVDPTGPAPDVRALRPLHTRGRTLPGGAAPAGRAPAPRGPRAPLTATEAREIATPRLSPRLIPMAPPRRGRGGGAWWVASRRSGIRSDPRRGPPEKHPVTKAPLTWDSTARDRRSAFRFDWWIRRTAALPESGRRPQRVRRPARRASRRAASRRRGTGWECGATSTAHPGRDTRLGASAHSMHRPRAATVQPAGP</sequence>
<feature type="region of interest" description="Disordered" evidence="1">
    <location>
        <begin position="197"/>
        <end position="261"/>
    </location>
</feature>
<name>A0A561WQM7_ACTTI</name>
<dbReference type="AlphaFoldDB" id="A0A561WQM7"/>
<evidence type="ECO:0000313" key="3">
    <source>
        <dbReference type="Proteomes" id="UP000320239"/>
    </source>
</evidence>
<keyword evidence="3" id="KW-1185">Reference proteome</keyword>
<feature type="compositionally biased region" description="Basic residues" evidence="1">
    <location>
        <begin position="201"/>
        <end position="222"/>
    </location>
</feature>
<accession>A0A561WQM7</accession>
<organism evidence="2 3">
    <name type="scientific">Actinoplanes teichomyceticus</name>
    <dbReference type="NCBI Taxonomy" id="1867"/>
    <lineage>
        <taxon>Bacteria</taxon>
        <taxon>Bacillati</taxon>
        <taxon>Actinomycetota</taxon>
        <taxon>Actinomycetes</taxon>
        <taxon>Micromonosporales</taxon>
        <taxon>Micromonosporaceae</taxon>
        <taxon>Actinoplanes</taxon>
    </lineage>
</organism>
<comment type="caution">
    <text evidence="2">The sequence shown here is derived from an EMBL/GenBank/DDBJ whole genome shotgun (WGS) entry which is preliminary data.</text>
</comment>
<gene>
    <name evidence="2" type="ORF">FHX34_1011156</name>
</gene>
<protein>
    <submittedName>
        <fullName evidence="2">Uncharacterized protein</fullName>
    </submittedName>
</protein>
<reference evidence="2 3" key="1">
    <citation type="submission" date="2019-06" db="EMBL/GenBank/DDBJ databases">
        <title>Sequencing the genomes of 1000 actinobacteria strains.</title>
        <authorList>
            <person name="Klenk H.-P."/>
        </authorList>
    </citation>
    <scope>NUCLEOTIDE SEQUENCE [LARGE SCALE GENOMIC DNA]</scope>
    <source>
        <strain evidence="2 3">DSM 43866</strain>
    </source>
</reference>
<feature type="compositionally biased region" description="Low complexity" evidence="1">
    <location>
        <begin position="88"/>
        <end position="109"/>
    </location>
</feature>
<evidence type="ECO:0000313" key="2">
    <source>
        <dbReference type="EMBL" id="TWG26178.1"/>
    </source>
</evidence>
<dbReference type="EMBL" id="VIWY01000001">
    <property type="protein sequence ID" value="TWG26178.1"/>
    <property type="molecule type" value="Genomic_DNA"/>
</dbReference>
<evidence type="ECO:0000256" key="1">
    <source>
        <dbReference type="SAM" id="MobiDB-lite"/>
    </source>
</evidence>
<feature type="region of interest" description="Disordered" evidence="1">
    <location>
        <begin position="1"/>
        <end position="109"/>
    </location>
</feature>
<proteinExistence type="predicted"/>
<dbReference type="Proteomes" id="UP000320239">
    <property type="component" value="Unassembled WGS sequence"/>
</dbReference>